<proteinExistence type="inferred from homology"/>
<dbReference type="Gene3D" id="3.50.50.60">
    <property type="entry name" value="FAD/NAD(P)-binding domain"/>
    <property type="match status" value="1"/>
</dbReference>
<gene>
    <name evidence="5" type="primary">xlnD_11</name>
    <name evidence="5" type="ORF">g.76381</name>
</gene>
<dbReference type="AlphaFoldDB" id="A0A1D1Y5Y5"/>
<comment type="similarity">
    <text evidence="3">Belongs to the 3-hydroxybenzoate 6-hydroxylase family.</text>
</comment>
<sequence length="421" mass="46997">MGKLSDGRQPLERREEGMAIMTSSTSREEAIVIVGGGICGLATALALHRKNIHSLVLERSDSLRATGAAIAIYTNGWRALDQLGIGDFLRQKAIRLQATHEIFLDDGVEQRISKGKEELRCVKRSDLIETLAENLPPGTVHFGCRLVRVETNRKTFNHVLHLYDGSIIIAKVLIGCDGVNSIIAESLQLREPRLFSTSRTRGYTYYAHGHPFSNDFVRTRKNNTVVGRLPIDNRLVYWFIGRPWLPKDLEVRRDPELLKEATLKAVETFPIETIELVKDTDMTSISLTRLRYRAPWDLLRGLHKGTMTVAGDAMHAMIPFLGQGGSAGLEDAIVLARCMAQELGAGLGCGRDGQLQKQVEAAFGRYVKERRLRLLRLLVQTYLEESVVKTKSAFKKFAFVCLLKALFGDPLGHAQYDCGIL</sequence>
<protein>
    <submittedName>
        <fullName evidence="5">3-hydroxybenzoate 6-hydroxylase 1</fullName>
    </submittedName>
</protein>
<dbReference type="InterPro" id="IPR044560">
    <property type="entry name" value="MOase"/>
</dbReference>
<dbReference type="PANTHER" id="PTHR45934:SF2">
    <property type="entry name" value="MONOOXYGENASE 1"/>
    <property type="match status" value="1"/>
</dbReference>
<dbReference type="PRINTS" id="PR00420">
    <property type="entry name" value="RNGMNOXGNASE"/>
</dbReference>
<reference evidence="5" key="1">
    <citation type="submission" date="2015-07" db="EMBL/GenBank/DDBJ databases">
        <title>Transcriptome Assembly of Anthurium amnicola.</title>
        <authorList>
            <person name="Suzuki J."/>
        </authorList>
    </citation>
    <scope>NUCLEOTIDE SEQUENCE</scope>
</reference>
<dbReference type="PANTHER" id="PTHR45934">
    <property type="entry name" value="FAD/NAD(P)-BINDING OXIDOREDUCTASE FAMILY PROTEIN"/>
    <property type="match status" value="1"/>
</dbReference>
<dbReference type="SUPFAM" id="SSF51905">
    <property type="entry name" value="FAD/NAD(P)-binding domain"/>
    <property type="match status" value="1"/>
</dbReference>
<evidence type="ECO:0000256" key="1">
    <source>
        <dbReference type="ARBA" id="ARBA00023002"/>
    </source>
</evidence>
<evidence type="ECO:0000313" key="5">
    <source>
        <dbReference type="EMBL" id="JAT50072.1"/>
    </source>
</evidence>
<dbReference type="EMBL" id="GDJX01017864">
    <property type="protein sequence ID" value="JAT50072.1"/>
    <property type="molecule type" value="Transcribed_RNA"/>
</dbReference>
<dbReference type="GO" id="GO:0004497">
    <property type="term" value="F:monooxygenase activity"/>
    <property type="evidence" value="ECO:0007669"/>
    <property type="project" value="UniProtKB-KW"/>
</dbReference>
<keyword evidence="1" id="KW-0560">Oxidoreductase</keyword>
<evidence type="ECO:0000259" key="4">
    <source>
        <dbReference type="Pfam" id="PF01494"/>
    </source>
</evidence>
<evidence type="ECO:0000256" key="2">
    <source>
        <dbReference type="ARBA" id="ARBA00023033"/>
    </source>
</evidence>
<organism evidence="5">
    <name type="scientific">Anthurium amnicola</name>
    <dbReference type="NCBI Taxonomy" id="1678845"/>
    <lineage>
        <taxon>Eukaryota</taxon>
        <taxon>Viridiplantae</taxon>
        <taxon>Streptophyta</taxon>
        <taxon>Embryophyta</taxon>
        <taxon>Tracheophyta</taxon>
        <taxon>Spermatophyta</taxon>
        <taxon>Magnoliopsida</taxon>
        <taxon>Liliopsida</taxon>
        <taxon>Araceae</taxon>
        <taxon>Pothoideae</taxon>
        <taxon>Potheae</taxon>
        <taxon>Anthurium</taxon>
    </lineage>
</organism>
<feature type="domain" description="FAD-binding" evidence="4">
    <location>
        <begin position="31"/>
        <end position="343"/>
    </location>
</feature>
<accession>A0A1D1Y5Y5</accession>
<dbReference type="InterPro" id="IPR036188">
    <property type="entry name" value="FAD/NAD-bd_sf"/>
</dbReference>
<keyword evidence="2" id="KW-0503">Monooxygenase</keyword>
<dbReference type="GO" id="GO:0071949">
    <property type="term" value="F:FAD binding"/>
    <property type="evidence" value="ECO:0007669"/>
    <property type="project" value="InterPro"/>
</dbReference>
<name>A0A1D1Y5Y5_9ARAE</name>
<evidence type="ECO:0000256" key="3">
    <source>
        <dbReference type="ARBA" id="ARBA00024018"/>
    </source>
</evidence>
<dbReference type="Pfam" id="PF01494">
    <property type="entry name" value="FAD_binding_3"/>
    <property type="match status" value="1"/>
</dbReference>
<dbReference type="InterPro" id="IPR002938">
    <property type="entry name" value="FAD-bd"/>
</dbReference>